<feature type="signal peptide" evidence="1">
    <location>
        <begin position="1"/>
        <end position="25"/>
    </location>
</feature>
<evidence type="ECO:0000256" key="1">
    <source>
        <dbReference type="SAM" id="SignalP"/>
    </source>
</evidence>
<evidence type="ECO:0000313" key="3">
    <source>
        <dbReference type="Proteomes" id="UP000823790"/>
    </source>
</evidence>
<dbReference type="EMBL" id="JAGJRS010000016">
    <property type="protein sequence ID" value="MBP1474265.1"/>
    <property type="molecule type" value="Genomic_DNA"/>
</dbReference>
<protein>
    <recommendedName>
        <fullName evidence="4">Type 1 fimbrial protein</fullName>
    </recommendedName>
</protein>
<keyword evidence="3" id="KW-1185">Reference proteome</keyword>
<feature type="chain" id="PRO_5047053455" description="Type 1 fimbrial protein" evidence="1">
    <location>
        <begin position="26"/>
        <end position="117"/>
    </location>
</feature>
<keyword evidence="1" id="KW-0732">Signal</keyword>
<organism evidence="2 3">
    <name type="scientific">Frateuria flava</name>
    <dbReference type="NCBI Taxonomy" id="2821489"/>
    <lineage>
        <taxon>Bacteria</taxon>
        <taxon>Pseudomonadati</taxon>
        <taxon>Pseudomonadota</taxon>
        <taxon>Gammaproteobacteria</taxon>
        <taxon>Lysobacterales</taxon>
        <taxon>Rhodanobacteraceae</taxon>
        <taxon>Frateuria</taxon>
    </lineage>
</organism>
<evidence type="ECO:0008006" key="4">
    <source>
        <dbReference type="Google" id="ProtNLM"/>
    </source>
</evidence>
<gene>
    <name evidence="2" type="ORF">J7I44_08135</name>
</gene>
<comment type="caution">
    <text evidence="2">The sequence shown here is derived from an EMBL/GenBank/DDBJ whole genome shotgun (WGS) entry which is preliminary data.</text>
</comment>
<evidence type="ECO:0000313" key="2">
    <source>
        <dbReference type="EMBL" id="MBP1474265.1"/>
    </source>
</evidence>
<dbReference type="RefSeq" id="WP_209618711.1">
    <property type="nucleotide sequence ID" value="NZ_JAGJRS010000016.1"/>
</dbReference>
<name>A0ABS4DMI1_9GAMM</name>
<accession>A0ABS4DMI1</accession>
<sequence length="117" mass="12027">MWARHSWLAYVLGTLALLAASDAHAGGGRITFSGAIVVPTCAVQDEAVAQTGGDFSSAEAVPCGGRSQPASSVSSYGLSVRSLGASETAGIPLLQYYADYFSALHAGSARIVTRTYQ</sequence>
<dbReference type="Proteomes" id="UP000823790">
    <property type="component" value="Unassembled WGS sequence"/>
</dbReference>
<reference evidence="2 3" key="1">
    <citation type="submission" date="2021-04" db="EMBL/GenBank/DDBJ databases">
        <authorList>
            <person name="Huq M.A."/>
        </authorList>
    </citation>
    <scope>NUCLEOTIDE SEQUENCE [LARGE SCALE GENOMIC DNA]</scope>
    <source>
        <strain evidence="2 3">MAH-13</strain>
    </source>
</reference>
<proteinExistence type="predicted"/>